<dbReference type="Proteomes" id="UP000293764">
    <property type="component" value="Unassembled WGS sequence"/>
</dbReference>
<feature type="region of interest" description="Disordered" evidence="1">
    <location>
        <begin position="45"/>
        <end position="73"/>
    </location>
</feature>
<protein>
    <submittedName>
        <fullName evidence="2">Uncharacterized protein</fullName>
    </submittedName>
</protein>
<organism evidence="2 3">
    <name type="scientific">Pengzhenrongella frigida</name>
    <dbReference type="NCBI Taxonomy" id="1259133"/>
    <lineage>
        <taxon>Bacteria</taxon>
        <taxon>Bacillati</taxon>
        <taxon>Actinomycetota</taxon>
        <taxon>Actinomycetes</taxon>
        <taxon>Micrococcales</taxon>
        <taxon>Pengzhenrongella</taxon>
    </lineage>
</organism>
<evidence type="ECO:0000313" key="2">
    <source>
        <dbReference type="EMBL" id="RYV52350.1"/>
    </source>
</evidence>
<accession>A0A4Q5N2I5</accession>
<proteinExistence type="predicted"/>
<dbReference type="OrthoDB" id="4829696at2"/>
<gene>
    <name evidence="2" type="ORF">EUA98_03855</name>
</gene>
<keyword evidence="3" id="KW-1185">Reference proteome</keyword>
<reference evidence="2 3" key="1">
    <citation type="submission" date="2019-01" db="EMBL/GenBank/DDBJ databases">
        <title>Novel species of Cellulomonas.</title>
        <authorList>
            <person name="Liu Q."/>
            <person name="Xin Y.-H."/>
        </authorList>
    </citation>
    <scope>NUCLEOTIDE SEQUENCE [LARGE SCALE GENOMIC DNA]</scope>
    <source>
        <strain evidence="2 3">HLT2-17</strain>
    </source>
</reference>
<dbReference type="AlphaFoldDB" id="A0A4Q5N2I5"/>
<dbReference type="RefSeq" id="WP_130101348.1">
    <property type="nucleotide sequence ID" value="NZ_SDWW01000006.1"/>
</dbReference>
<evidence type="ECO:0000313" key="3">
    <source>
        <dbReference type="Proteomes" id="UP000293764"/>
    </source>
</evidence>
<name>A0A4Q5N2I5_9MICO</name>
<evidence type="ECO:0000256" key="1">
    <source>
        <dbReference type="SAM" id="MobiDB-lite"/>
    </source>
</evidence>
<dbReference type="EMBL" id="SDWW01000006">
    <property type="protein sequence ID" value="RYV52350.1"/>
    <property type="molecule type" value="Genomic_DNA"/>
</dbReference>
<sequence>MADVMNVPDHDSTEELLDLLAEHVPLALLADLTAPSVPASAEILRSEGLPDDAWWESTDSEPVPPSDQEPDPA</sequence>
<comment type="caution">
    <text evidence="2">The sequence shown here is derived from an EMBL/GenBank/DDBJ whole genome shotgun (WGS) entry which is preliminary data.</text>
</comment>